<sequence>MRSVQSIPKRFSVTCELQWRILHTRSGAHAVFIVRFDKRSHVALGTELQFVQLASSIFMMHVFLHFPNIRIYHQHDKRSSRTTFYFWMALRG</sequence>
<dbReference type="EMBL" id="JBEAFC010000003">
    <property type="protein sequence ID" value="KAL1561721.1"/>
    <property type="molecule type" value="Genomic_DNA"/>
</dbReference>
<comment type="caution">
    <text evidence="1">The sequence shown here is derived from an EMBL/GenBank/DDBJ whole genome shotgun (WGS) entry which is preliminary data.</text>
</comment>
<evidence type="ECO:0000313" key="2">
    <source>
        <dbReference type="Proteomes" id="UP001567538"/>
    </source>
</evidence>
<reference evidence="1 2" key="1">
    <citation type="submission" date="2024-06" db="EMBL/GenBank/DDBJ databases">
        <title>A chromosome level genome sequence of Diviner's sage (Salvia divinorum).</title>
        <authorList>
            <person name="Ford S.A."/>
            <person name="Ro D.-K."/>
            <person name="Ness R.W."/>
            <person name="Phillips M.A."/>
        </authorList>
    </citation>
    <scope>NUCLEOTIDE SEQUENCE [LARGE SCALE GENOMIC DNA]</scope>
    <source>
        <strain evidence="1">SAF-2024a</strain>
        <tissue evidence="1">Leaf</tissue>
    </source>
</reference>
<keyword evidence="2" id="KW-1185">Reference proteome</keyword>
<proteinExistence type="predicted"/>
<dbReference type="Proteomes" id="UP001567538">
    <property type="component" value="Unassembled WGS sequence"/>
</dbReference>
<name>A0ABD1HZ19_SALDI</name>
<evidence type="ECO:0000313" key="1">
    <source>
        <dbReference type="EMBL" id="KAL1561721.1"/>
    </source>
</evidence>
<protein>
    <submittedName>
        <fullName evidence="1">Uncharacterized protein</fullName>
    </submittedName>
</protein>
<dbReference type="AlphaFoldDB" id="A0ABD1HZ19"/>
<accession>A0ABD1HZ19</accession>
<organism evidence="1 2">
    <name type="scientific">Salvia divinorum</name>
    <name type="common">Maria pastora</name>
    <name type="synonym">Diviner's sage</name>
    <dbReference type="NCBI Taxonomy" id="28513"/>
    <lineage>
        <taxon>Eukaryota</taxon>
        <taxon>Viridiplantae</taxon>
        <taxon>Streptophyta</taxon>
        <taxon>Embryophyta</taxon>
        <taxon>Tracheophyta</taxon>
        <taxon>Spermatophyta</taxon>
        <taxon>Magnoliopsida</taxon>
        <taxon>eudicotyledons</taxon>
        <taxon>Gunneridae</taxon>
        <taxon>Pentapetalae</taxon>
        <taxon>asterids</taxon>
        <taxon>lamiids</taxon>
        <taxon>Lamiales</taxon>
        <taxon>Lamiaceae</taxon>
        <taxon>Nepetoideae</taxon>
        <taxon>Mentheae</taxon>
        <taxon>Salviinae</taxon>
        <taxon>Salvia</taxon>
        <taxon>Salvia subgen. Calosphace</taxon>
    </lineage>
</organism>
<gene>
    <name evidence="1" type="ORF">AAHA92_04386</name>
</gene>